<dbReference type="SUPFAM" id="SSF52540">
    <property type="entry name" value="P-loop containing nucleoside triphosphate hydrolases"/>
    <property type="match status" value="1"/>
</dbReference>
<dbReference type="SMART" id="SM00968">
    <property type="entry name" value="SMC_hinge"/>
    <property type="match status" value="1"/>
</dbReference>
<feature type="coiled-coil region" evidence="7">
    <location>
        <begin position="272"/>
        <end position="502"/>
    </location>
</feature>
<evidence type="ECO:0000256" key="3">
    <source>
        <dbReference type="ARBA" id="ARBA00022741"/>
    </source>
</evidence>
<dbReference type="Proteomes" id="UP000034883">
    <property type="component" value="Chromosome"/>
</dbReference>
<dbReference type="RefSeq" id="WP_053232645.1">
    <property type="nucleotide sequence ID" value="NZ_CP011125.1"/>
</dbReference>
<dbReference type="SUPFAM" id="SSF57997">
    <property type="entry name" value="Tropomyosin"/>
    <property type="match status" value="1"/>
</dbReference>
<dbReference type="GO" id="GO:0007059">
    <property type="term" value="P:chromosome segregation"/>
    <property type="evidence" value="ECO:0007669"/>
    <property type="project" value="UniProtKB-UniRule"/>
</dbReference>
<feature type="domain" description="SMC hinge" evidence="8">
    <location>
        <begin position="530"/>
        <end position="648"/>
    </location>
</feature>
<keyword evidence="3 7" id="KW-0547">Nucleotide-binding</keyword>
<dbReference type="InterPro" id="IPR003395">
    <property type="entry name" value="RecF/RecN/SMC_N"/>
</dbReference>
<reference evidence="9 10" key="1">
    <citation type="submission" date="2015-03" db="EMBL/GenBank/DDBJ databases">
        <title>Genome assembly of Sandaracinus amylolyticus DSM 53668.</title>
        <authorList>
            <person name="Sharma G."/>
            <person name="Subramanian S."/>
        </authorList>
    </citation>
    <scope>NUCLEOTIDE SEQUENCE [LARGE SCALE GENOMIC DNA]</scope>
    <source>
        <strain evidence="9 10">DSM 53668</strain>
    </source>
</reference>
<feature type="coiled-coil region" evidence="7">
    <location>
        <begin position="725"/>
        <end position="794"/>
    </location>
</feature>
<dbReference type="GO" id="GO:0006260">
    <property type="term" value="P:DNA replication"/>
    <property type="evidence" value="ECO:0007669"/>
    <property type="project" value="UniProtKB-UniRule"/>
</dbReference>
<comment type="subcellular location">
    <subcellularLocation>
        <location evidence="1 7">Cytoplasm</location>
    </subcellularLocation>
</comment>
<dbReference type="GO" id="GO:0003677">
    <property type="term" value="F:DNA binding"/>
    <property type="evidence" value="ECO:0007669"/>
    <property type="project" value="UniProtKB-UniRule"/>
</dbReference>
<dbReference type="KEGG" id="samy:DB32_002552"/>
<dbReference type="InterPro" id="IPR011890">
    <property type="entry name" value="SMC_prok"/>
</dbReference>
<evidence type="ECO:0000256" key="4">
    <source>
        <dbReference type="ARBA" id="ARBA00022840"/>
    </source>
</evidence>
<name>A0A0F6YHS4_9BACT</name>
<evidence type="ECO:0000259" key="8">
    <source>
        <dbReference type="SMART" id="SM00968"/>
    </source>
</evidence>
<dbReference type="Pfam" id="PF06470">
    <property type="entry name" value="SMC_hinge"/>
    <property type="match status" value="1"/>
</dbReference>
<dbReference type="EMBL" id="CP011125">
    <property type="protein sequence ID" value="AKF05403.1"/>
    <property type="molecule type" value="Genomic_DNA"/>
</dbReference>
<keyword evidence="4 7" id="KW-0067">ATP-binding</keyword>
<dbReference type="Pfam" id="PF02463">
    <property type="entry name" value="SMC_N"/>
    <property type="match status" value="1"/>
</dbReference>
<dbReference type="Gene3D" id="3.40.50.300">
    <property type="entry name" value="P-loop containing nucleotide triphosphate hydrolases"/>
    <property type="match status" value="2"/>
</dbReference>
<evidence type="ECO:0000256" key="5">
    <source>
        <dbReference type="ARBA" id="ARBA00023054"/>
    </source>
</evidence>
<keyword evidence="6 7" id="KW-0238">DNA-binding</keyword>
<dbReference type="FunFam" id="3.40.50.300:FF:000901">
    <property type="entry name" value="Chromosome partition protein Smc"/>
    <property type="match status" value="1"/>
</dbReference>
<evidence type="ECO:0000313" key="10">
    <source>
        <dbReference type="Proteomes" id="UP000034883"/>
    </source>
</evidence>
<dbReference type="InterPro" id="IPR027417">
    <property type="entry name" value="P-loop_NTPase"/>
</dbReference>
<evidence type="ECO:0000256" key="7">
    <source>
        <dbReference type="HAMAP-Rule" id="MF_01894"/>
    </source>
</evidence>
<dbReference type="Gene3D" id="1.20.1060.20">
    <property type="match status" value="1"/>
</dbReference>
<evidence type="ECO:0000256" key="6">
    <source>
        <dbReference type="ARBA" id="ARBA00023125"/>
    </source>
</evidence>
<comment type="domain">
    <text evidence="7">Contains large globular domains required for ATP hydrolysis at each terminus and a third globular domain forming a flexible hinge near the middle of the molecule. These domains are separated by coiled-coil structures.</text>
</comment>
<accession>A0A0F6YHS4</accession>
<feature type="coiled-coil region" evidence="7">
    <location>
        <begin position="170"/>
        <end position="218"/>
    </location>
</feature>
<organism evidence="9 10">
    <name type="scientific">Sandaracinus amylolyticus</name>
    <dbReference type="NCBI Taxonomy" id="927083"/>
    <lineage>
        <taxon>Bacteria</taxon>
        <taxon>Pseudomonadati</taxon>
        <taxon>Myxococcota</taxon>
        <taxon>Polyangia</taxon>
        <taxon>Polyangiales</taxon>
        <taxon>Sandaracinaceae</taxon>
        <taxon>Sandaracinus</taxon>
    </lineage>
</organism>
<keyword evidence="5 7" id="KW-0175">Coiled coil</keyword>
<sequence>MKIKKVEICGFKSFVDRTVVLFDHDVTAIVGPNGCGKSNVVDAIRWTMGEQSAKNLRGKSMDDVIFNGSETRGPHSFAEVTLTFDNTDGLASPEYRAYAEIAVTRRLDRQGNSDYFINKTPVRLMDVTELFLGTGIGAKAYSIIEQGKIGYIVSAKPEDRRGLIEEAAGITKFKAKKKAAERKMDATRQNLLRIGDIVAEIEKNLASLKRQAQKAERYKAYRAEIRDLELLVASHRWMELTVTRRVIDEELTQASGALEGHRYALRVREAELEGERLAVQRAESEVERAQRVSYELDNSVRMLEGKVEQHKERLQGLRDSERLAERELEALSARRAVLAQERDGLLSTIAELEEIERTEQDELEREVAILDERKLAAQEAEQTVSSARSRVSESAQRIARAEAVLKGYERRRDEARTRLDRMRSEREELEGRLVELAQEADELRTRLEGLREGKNTTAERKEQLETELKDLRAQITESERTVDKLRSELAEKRSRLRSLEEITKKFEGVGAGVRSVMTRFGNTDEERAQKGVLGLVADRIECPEAYTQALAGALGERLQHVVVSDVDAGLRVLEFLEQGDRGRATAIPRTPRRVVAPLAVLPQDEGIVGWLADLVRGERETQQDEALVRHLLEGVLVVRDLASAKRLYDAGVQASTFVTERGEVLGAGGVITGGRGEQVGAHMIAVKREIRDLHGIVAKLDAEMTAAVARHGELRNGIASRQAALDSARNEAHDAEIAIVKADKDLRRAEDELNRTRQRVEKVAMDADDLAMQLADAQGEGNDAQAEIESASKAKHDAEGALESNEMIYEERRSLVEAQSARVTDVRVRAAQARQRAEGDRQALDRLDKSVQELGEREKRLRGDLERGAKQQGETAGALVVTKEELVDKVERAMKAHEVLGAAREKYDVAKLELGTREADLKEIRSKIDEGSRRVSSLTIEERELAMAIEHLLDQVNERHRVDLRRVLGDYHFRDLPDDSVKTRIDELLRLVERMGEINLTAIEEYEEQSKRFEYLNGQKLDLEQALDQLDKAIKQMNRESKKLFREAFDAINERFQQVFPRLFGGGKAELKLTNADDLLETGIDILAQPPGKKIGSIELMSGGEKALTAVSLIFSIFQYKPSPFCLLDEVDAPLDEANIGRYCEAIRAMTKHSQFIVITHSKKTMQMADVLYGVTMETPGISKLVSVELRQKQRQAAPDASHAVA</sequence>
<protein>
    <recommendedName>
        <fullName evidence="7">Chromosome partition protein Smc</fullName>
    </recommendedName>
</protein>
<dbReference type="PIRSF" id="PIRSF005719">
    <property type="entry name" value="SMC"/>
    <property type="match status" value="1"/>
</dbReference>
<comment type="similarity">
    <text evidence="7">Belongs to the SMC family.</text>
</comment>
<dbReference type="CDD" id="cd03278">
    <property type="entry name" value="ABC_SMC_barmotin"/>
    <property type="match status" value="2"/>
</dbReference>
<evidence type="ECO:0000256" key="2">
    <source>
        <dbReference type="ARBA" id="ARBA00022490"/>
    </source>
</evidence>
<dbReference type="InterPro" id="IPR036277">
    <property type="entry name" value="SMC_hinge_sf"/>
</dbReference>
<evidence type="ECO:0000256" key="1">
    <source>
        <dbReference type="ARBA" id="ARBA00004496"/>
    </source>
</evidence>
<dbReference type="NCBIfam" id="TIGR02168">
    <property type="entry name" value="SMC_prok_B"/>
    <property type="match status" value="1"/>
</dbReference>
<dbReference type="SUPFAM" id="SSF75553">
    <property type="entry name" value="Smc hinge domain"/>
    <property type="match status" value="1"/>
</dbReference>
<keyword evidence="2 7" id="KW-0963">Cytoplasm</keyword>
<dbReference type="STRING" id="927083.DB32_002552"/>
<feature type="binding site" evidence="7">
    <location>
        <begin position="32"/>
        <end position="39"/>
    </location>
    <ligand>
        <name>ATP</name>
        <dbReference type="ChEBI" id="CHEBI:30616"/>
    </ligand>
</feature>
<dbReference type="Gene3D" id="3.30.70.1620">
    <property type="match status" value="1"/>
</dbReference>
<dbReference type="GO" id="GO:0005694">
    <property type="term" value="C:chromosome"/>
    <property type="evidence" value="ECO:0007669"/>
    <property type="project" value="InterPro"/>
</dbReference>
<dbReference type="OrthoDB" id="9808768at2"/>
<dbReference type="GO" id="GO:0030261">
    <property type="term" value="P:chromosome condensation"/>
    <property type="evidence" value="ECO:0007669"/>
    <property type="project" value="InterPro"/>
</dbReference>
<dbReference type="AlphaFoldDB" id="A0A0F6YHS4"/>
<dbReference type="PANTHER" id="PTHR43977">
    <property type="entry name" value="STRUCTURAL MAINTENANCE OF CHROMOSOMES PROTEIN 3"/>
    <property type="match status" value="1"/>
</dbReference>
<comment type="subunit">
    <text evidence="7">Homodimer.</text>
</comment>
<proteinExistence type="inferred from homology"/>
<dbReference type="GO" id="GO:0005524">
    <property type="term" value="F:ATP binding"/>
    <property type="evidence" value="ECO:0007669"/>
    <property type="project" value="UniProtKB-UniRule"/>
</dbReference>
<gene>
    <name evidence="7" type="primary">smc</name>
    <name evidence="9" type="ORF">DB32_002552</name>
</gene>
<dbReference type="InterPro" id="IPR010935">
    <property type="entry name" value="SMC_hinge"/>
</dbReference>
<dbReference type="InterPro" id="IPR024704">
    <property type="entry name" value="SMC"/>
</dbReference>
<keyword evidence="10" id="KW-1185">Reference proteome</keyword>
<feature type="coiled-coil region" evidence="7">
    <location>
        <begin position="1016"/>
        <end position="1047"/>
    </location>
</feature>
<dbReference type="GO" id="GO:0016887">
    <property type="term" value="F:ATP hydrolysis activity"/>
    <property type="evidence" value="ECO:0007669"/>
    <property type="project" value="InterPro"/>
</dbReference>
<dbReference type="HAMAP" id="MF_01894">
    <property type="entry name" value="Smc_prok"/>
    <property type="match status" value="1"/>
</dbReference>
<dbReference type="GO" id="GO:0005737">
    <property type="term" value="C:cytoplasm"/>
    <property type="evidence" value="ECO:0007669"/>
    <property type="project" value="UniProtKB-SubCell"/>
</dbReference>
<comment type="function">
    <text evidence="7">Required for chromosome condensation and partitioning.</text>
</comment>
<dbReference type="GO" id="GO:0007062">
    <property type="term" value="P:sister chromatid cohesion"/>
    <property type="evidence" value="ECO:0007669"/>
    <property type="project" value="InterPro"/>
</dbReference>
<evidence type="ECO:0000313" key="9">
    <source>
        <dbReference type="EMBL" id="AKF05403.1"/>
    </source>
</evidence>